<proteinExistence type="predicted"/>
<organism evidence="1 2">
    <name type="scientific">Teichococcus aestuarii</name>
    <dbReference type="NCBI Taxonomy" id="568898"/>
    <lineage>
        <taxon>Bacteria</taxon>
        <taxon>Pseudomonadati</taxon>
        <taxon>Pseudomonadota</taxon>
        <taxon>Alphaproteobacteria</taxon>
        <taxon>Acetobacterales</taxon>
        <taxon>Roseomonadaceae</taxon>
        <taxon>Roseomonas</taxon>
    </lineage>
</organism>
<dbReference type="EMBL" id="PDOA01000028">
    <property type="protein sequence ID" value="PWC26630.1"/>
    <property type="molecule type" value="Genomic_DNA"/>
</dbReference>
<reference evidence="2" key="1">
    <citation type="submission" date="2017-10" db="EMBL/GenBank/DDBJ databases">
        <authorList>
            <person name="Toshchakov S.V."/>
            <person name="Goeva M.A."/>
        </authorList>
    </citation>
    <scope>NUCLEOTIDE SEQUENCE [LARGE SCALE GENOMIC DNA]</scope>
    <source>
        <strain evidence="2">JR1/69-1-13</strain>
    </source>
</reference>
<accession>A0A2U1UYA9</accession>
<gene>
    <name evidence="1" type="ORF">CR165_22050</name>
</gene>
<comment type="caution">
    <text evidence="1">The sequence shown here is derived from an EMBL/GenBank/DDBJ whole genome shotgun (WGS) entry which is preliminary data.</text>
</comment>
<name>A0A2U1UYA9_9PROT</name>
<dbReference type="AlphaFoldDB" id="A0A2U1UYA9"/>
<keyword evidence="2" id="KW-1185">Reference proteome</keyword>
<evidence type="ECO:0000313" key="2">
    <source>
        <dbReference type="Proteomes" id="UP000245048"/>
    </source>
</evidence>
<dbReference type="Proteomes" id="UP000245048">
    <property type="component" value="Unassembled WGS sequence"/>
</dbReference>
<evidence type="ECO:0000313" key="1">
    <source>
        <dbReference type="EMBL" id="PWC26630.1"/>
    </source>
</evidence>
<dbReference type="RefSeq" id="WP_109519084.1">
    <property type="nucleotide sequence ID" value="NZ_PDOA01000028.1"/>
</dbReference>
<sequence length="61" mass="6499">MLRLKVMIELETLGITQQPLNLAGNTHHPFHPALRALRSGAAAQAALLPIAPRGGPRRALA</sequence>
<protein>
    <submittedName>
        <fullName evidence="1">Uncharacterized protein</fullName>
    </submittedName>
</protein>